<organism evidence="1 2">
    <name type="scientific">Agaribacillus aureus</name>
    <dbReference type="NCBI Taxonomy" id="3051825"/>
    <lineage>
        <taxon>Bacteria</taxon>
        <taxon>Pseudomonadati</taxon>
        <taxon>Bacteroidota</taxon>
        <taxon>Cytophagia</taxon>
        <taxon>Cytophagales</taxon>
        <taxon>Splendidivirgaceae</taxon>
        <taxon>Agaribacillus</taxon>
    </lineage>
</organism>
<name>A0ABT8L9Z2_9BACT</name>
<keyword evidence="2" id="KW-1185">Reference proteome</keyword>
<protein>
    <submittedName>
        <fullName evidence="1">Uncharacterized protein</fullName>
    </submittedName>
</protein>
<gene>
    <name evidence="1" type="ORF">QQ020_18465</name>
</gene>
<evidence type="ECO:0000313" key="1">
    <source>
        <dbReference type="EMBL" id="MDN5214066.1"/>
    </source>
</evidence>
<dbReference type="Proteomes" id="UP001172083">
    <property type="component" value="Unassembled WGS sequence"/>
</dbReference>
<accession>A0ABT8L9Z2</accession>
<comment type="caution">
    <text evidence="1">The sequence shown here is derived from an EMBL/GenBank/DDBJ whole genome shotgun (WGS) entry which is preliminary data.</text>
</comment>
<reference evidence="1" key="1">
    <citation type="submission" date="2023-06" db="EMBL/GenBank/DDBJ databases">
        <title>Genomic of Agaribacillus aureum.</title>
        <authorList>
            <person name="Wang G."/>
        </authorList>
    </citation>
    <scope>NUCLEOTIDE SEQUENCE</scope>
    <source>
        <strain evidence="1">BMA12</strain>
    </source>
</reference>
<dbReference type="RefSeq" id="WP_346759403.1">
    <property type="nucleotide sequence ID" value="NZ_JAUJEB010000004.1"/>
</dbReference>
<proteinExistence type="predicted"/>
<dbReference type="EMBL" id="JAUJEB010000004">
    <property type="protein sequence ID" value="MDN5214066.1"/>
    <property type="molecule type" value="Genomic_DNA"/>
</dbReference>
<evidence type="ECO:0000313" key="2">
    <source>
        <dbReference type="Proteomes" id="UP001172083"/>
    </source>
</evidence>
<sequence length="42" mass="4871">MATVIFWLFGVELCQIQPGRYAASQPDGSVLTPENWQHWFMD</sequence>